<proteinExistence type="inferred from homology"/>
<sequence length="281" mass="30201">MSVPRGEIFGFLGPNGAGKTTAVKLLLGLTTPTAGNAWLLGEPIGRAEARRRVGYLPELFRYPAWLSPVEVLRFHCRLISIPRPQREDEIEVVLNTVDLRDRARDRVGTFSKGMQQRLGLAVAMLGAPEIVFLDEPTSALDPVGRHDVRDVIRALRAKGTAVFLNSHLLSEVEQVCDRVAVVDHGRVIAAGTLDEILGGGTAVRLRVTGLDGLSALLSRWGDVAADGEWFTVAGVDSDGVADIVAALVAHGARVHAVEPQRLSLEDRFLEVLRAADEGAAA</sequence>
<dbReference type="SUPFAM" id="SSF52540">
    <property type="entry name" value="P-loop containing nucleoside triphosphate hydrolases"/>
    <property type="match status" value="1"/>
</dbReference>
<keyword evidence="3" id="KW-0547">Nucleotide-binding</keyword>
<evidence type="ECO:0000313" key="6">
    <source>
        <dbReference type="EMBL" id="MBJ7595542.1"/>
    </source>
</evidence>
<evidence type="ECO:0000313" key="7">
    <source>
        <dbReference type="Proteomes" id="UP000606991"/>
    </source>
</evidence>
<evidence type="ECO:0000256" key="1">
    <source>
        <dbReference type="ARBA" id="ARBA00005417"/>
    </source>
</evidence>
<evidence type="ECO:0000256" key="4">
    <source>
        <dbReference type="ARBA" id="ARBA00022840"/>
    </source>
</evidence>
<dbReference type="InterPro" id="IPR003593">
    <property type="entry name" value="AAA+_ATPase"/>
</dbReference>
<evidence type="ECO:0000256" key="2">
    <source>
        <dbReference type="ARBA" id="ARBA00022448"/>
    </source>
</evidence>
<dbReference type="PANTHER" id="PTHR43335">
    <property type="entry name" value="ABC TRANSPORTER, ATP-BINDING PROTEIN"/>
    <property type="match status" value="1"/>
</dbReference>
<reference evidence="6 7" key="1">
    <citation type="submission" date="2020-10" db="EMBL/GenBank/DDBJ databases">
        <title>Ca. Dormibacterota MAGs.</title>
        <authorList>
            <person name="Montgomery K."/>
        </authorList>
    </citation>
    <scope>NUCLEOTIDE SEQUENCE [LARGE SCALE GENOMIC DNA]</scope>
    <source>
        <strain evidence="6">SC8812_S17_18</strain>
    </source>
</reference>
<organism evidence="6 7">
    <name type="scientific">Candidatus Aeolococcus gillhamiae</name>
    <dbReference type="NCBI Taxonomy" id="3127015"/>
    <lineage>
        <taxon>Bacteria</taxon>
        <taxon>Bacillati</taxon>
        <taxon>Candidatus Dormiibacterota</taxon>
        <taxon>Candidatus Dormibacteria</taxon>
        <taxon>Candidatus Aeolococcales</taxon>
        <taxon>Candidatus Aeolococcaceae</taxon>
        <taxon>Candidatus Aeolococcus</taxon>
    </lineage>
</organism>
<feature type="domain" description="ABC transporter" evidence="5">
    <location>
        <begin position="1"/>
        <end position="209"/>
    </location>
</feature>
<gene>
    <name evidence="6" type="ORF">JF886_11920</name>
</gene>
<dbReference type="InterPro" id="IPR003439">
    <property type="entry name" value="ABC_transporter-like_ATP-bd"/>
</dbReference>
<keyword evidence="2" id="KW-0813">Transport</keyword>
<dbReference type="GO" id="GO:0005524">
    <property type="term" value="F:ATP binding"/>
    <property type="evidence" value="ECO:0007669"/>
    <property type="project" value="UniProtKB-KW"/>
</dbReference>
<keyword evidence="4 6" id="KW-0067">ATP-binding</keyword>
<dbReference type="Pfam" id="PF00005">
    <property type="entry name" value="ABC_tran"/>
    <property type="match status" value="1"/>
</dbReference>
<dbReference type="SMART" id="SM00382">
    <property type="entry name" value="AAA"/>
    <property type="match status" value="1"/>
</dbReference>
<accession>A0A934JV49</accession>
<dbReference type="PANTHER" id="PTHR43335:SF4">
    <property type="entry name" value="ABC TRANSPORTER, ATP-BINDING PROTEIN"/>
    <property type="match status" value="1"/>
</dbReference>
<dbReference type="GO" id="GO:0016887">
    <property type="term" value="F:ATP hydrolysis activity"/>
    <property type="evidence" value="ECO:0007669"/>
    <property type="project" value="InterPro"/>
</dbReference>
<comment type="caution">
    <text evidence="6">The sequence shown here is derived from an EMBL/GenBank/DDBJ whole genome shotgun (WGS) entry which is preliminary data.</text>
</comment>
<dbReference type="EMBL" id="JAEKNS010000124">
    <property type="protein sequence ID" value="MBJ7595542.1"/>
    <property type="molecule type" value="Genomic_DNA"/>
</dbReference>
<comment type="similarity">
    <text evidence="1">Belongs to the ABC transporter superfamily.</text>
</comment>
<dbReference type="Proteomes" id="UP000606991">
    <property type="component" value="Unassembled WGS sequence"/>
</dbReference>
<dbReference type="PROSITE" id="PS00211">
    <property type="entry name" value="ABC_TRANSPORTER_1"/>
    <property type="match status" value="1"/>
</dbReference>
<dbReference type="PROSITE" id="PS50893">
    <property type="entry name" value="ABC_TRANSPORTER_2"/>
    <property type="match status" value="1"/>
</dbReference>
<dbReference type="InterPro" id="IPR027417">
    <property type="entry name" value="P-loop_NTPase"/>
</dbReference>
<dbReference type="AlphaFoldDB" id="A0A934JV49"/>
<evidence type="ECO:0000256" key="3">
    <source>
        <dbReference type="ARBA" id="ARBA00022741"/>
    </source>
</evidence>
<evidence type="ECO:0000259" key="5">
    <source>
        <dbReference type="PROSITE" id="PS50893"/>
    </source>
</evidence>
<protein>
    <submittedName>
        <fullName evidence="6">ABC transporter ATP-binding protein</fullName>
    </submittedName>
</protein>
<dbReference type="InterPro" id="IPR017871">
    <property type="entry name" value="ABC_transporter-like_CS"/>
</dbReference>
<dbReference type="Gene3D" id="3.40.50.300">
    <property type="entry name" value="P-loop containing nucleotide triphosphate hydrolases"/>
    <property type="match status" value="1"/>
</dbReference>
<name>A0A934JV49_9BACT</name>